<reference evidence="2" key="1">
    <citation type="submission" date="2016-10" db="EMBL/GenBank/DDBJ databases">
        <authorList>
            <person name="Varghese N."/>
            <person name="Submissions S."/>
        </authorList>
    </citation>
    <scope>NUCLEOTIDE SEQUENCE [LARGE SCALE GENOMIC DNA]</scope>
    <source>
        <strain evidence="2">CGMCC 4.3525</strain>
    </source>
</reference>
<proteinExistence type="predicted"/>
<dbReference type="AlphaFoldDB" id="A0A1H9W097"/>
<dbReference type="EMBL" id="FOFR01000029">
    <property type="protein sequence ID" value="SES27312.1"/>
    <property type="molecule type" value="Genomic_DNA"/>
</dbReference>
<protein>
    <submittedName>
        <fullName evidence="1">Uncharacterized protein</fullName>
    </submittedName>
</protein>
<sequence length="151" mass="16846">MTTSAALHAIPPVGPSVQGLQNGPIFSLNTNRAPHRYQVRYASSFGIDVFSFDRMMVLTDLVEGKQNMQAAQRIIDPPLHACGPVDRLGDAGPRHLRWDPTPVRAPDRLTVESDEDRSALPSLTLIEVWRVRRLVNLVNREGWAESLEVAR</sequence>
<name>A0A1H9W097_9PSEU</name>
<evidence type="ECO:0000313" key="2">
    <source>
        <dbReference type="Proteomes" id="UP000199352"/>
    </source>
</evidence>
<gene>
    <name evidence="1" type="ORF">SAMN05216188_12957</name>
</gene>
<keyword evidence="2" id="KW-1185">Reference proteome</keyword>
<accession>A0A1H9W097</accession>
<dbReference type="RefSeq" id="WP_089960811.1">
    <property type="nucleotide sequence ID" value="NZ_FOFR01000029.1"/>
</dbReference>
<dbReference type="Proteomes" id="UP000199352">
    <property type="component" value="Unassembled WGS sequence"/>
</dbReference>
<evidence type="ECO:0000313" key="1">
    <source>
        <dbReference type="EMBL" id="SES27312.1"/>
    </source>
</evidence>
<organism evidence="1 2">
    <name type="scientific">Lentzea xinjiangensis</name>
    <dbReference type="NCBI Taxonomy" id="402600"/>
    <lineage>
        <taxon>Bacteria</taxon>
        <taxon>Bacillati</taxon>
        <taxon>Actinomycetota</taxon>
        <taxon>Actinomycetes</taxon>
        <taxon>Pseudonocardiales</taxon>
        <taxon>Pseudonocardiaceae</taxon>
        <taxon>Lentzea</taxon>
    </lineage>
</organism>